<evidence type="ECO:0000313" key="2">
    <source>
        <dbReference type="Proteomes" id="UP000295021"/>
    </source>
</evidence>
<dbReference type="EMBL" id="SMBI01000029">
    <property type="protein sequence ID" value="TCU12996.1"/>
    <property type="molecule type" value="Genomic_DNA"/>
</dbReference>
<gene>
    <name evidence="1" type="ORF">EV131_12926</name>
</gene>
<proteinExistence type="predicted"/>
<dbReference type="AlphaFoldDB" id="A0AAX2QAR3"/>
<reference evidence="1 2" key="1">
    <citation type="submission" date="2019-03" db="EMBL/GenBank/DDBJ databases">
        <title>Genomic Encyclopedia of Type Strains, Phase IV (KMG-V): Genome sequencing to study the core and pangenomes of soil and plant-associated prokaryotes.</title>
        <authorList>
            <person name="Whitman W."/>
        </authorList>
    </citation>
    <scope>NUCLEOTIDE SEQUENCE [LARGE SCALE GENOMIC DNA]</scope>
    <source>
        <strain evidence="1 2">FB403</strain>
    </source>
</reference>
<sequence>MQCAQTRCLRRPIREESVGPPKVRVWQKNFVACKPIDSPPGGVADAAGAELVRFQSCNSRAIGGPITKSLKRAVKPARCGEQHMTPTWTVFVGGK</sequence>
<dbReference type="Proteomes" id="UP000295021">
    <property type="component" value="Unassembled WGS sequence"/>
</dbReference>
<organism evidence="1 2">
    <name type="scientific">Rhizobium laguerreae</name>
    <dbReference type="NCBI Taxonomy" id="1076926"/>
    <lineage>
        <taxon>Bacteria</taxon>
        <taxon>Pseudomonadati</taxon>
        <taxon>Pseudomonadota</taxon>
        <taxon>Alphaproteobacteria</taxon>
        <taxon>Hyphomicrobiales</taxon>
        <taxon>Rhizobiaceae</taxon>
        <taxon>Rhizobium/Agrobacterium group</taxon>
        <taxon>Rhizobium</taxon>
    </lineage>
</organism>
<protein>
    <submittedName>
        <fullName evidence="1">Uncharacterized protein</fullName>
    </submittedName>
</protein>
<comment type="caution">
    <text evidence="1">The sequence shown here is derived from an EMBL/GenBank/DDBJ whole genome shotgun (WGS) entry which is preliminary data.</text>
</comment>
<accession>A0AAX2QAR3</accession>
<name>A0AAX2QAR3_9HYPH</name>
<evidence type="ECO:0000313" key="1">
    <source>
        <dbReference type="EMBL" id="TCU12996.1"/>
    </source>
</evidence>